<feature type="domain" description="HTH crp-type" evidence="5">
    <location>
        <begin position="172"/>
        <end position="242"/>
    </location>
</feature>
<dbReference type="FunFam" id="1.10.10.10:FF:000028">
    <property type="entry name" value="Fumarate/nitrate reduction transcriptional regulator Fnr"/>
    <property type="match status" value="1"/>
</dbReference>
<dbReference type="PROSITE" id="PS51063">
    <property type="entry name" value="HTH_CRP_2"/>
    <property type="match status" value="1"/>
</dbReference>
<dbReference type="AlphaFoldDB" id="M4ZBR7"/>
<dbReference type="GO" id="GO:0005829">
    <property type="term" value="C:cytosol"/>
    <property type="evidence" value="ECO:0007669"/>
    <property type="project" value="TreeGrafter"/>
</dbReference>
<evidence type="ECO:0000259" key="5">
    <source>
        <dbReference type="PROSITE" id="PS51063"/>
    </source>
</evidence>
<organism evidence="6 7">
    <name type="scientific">Bradyrhizobium oligotrophicum S58</name>
    <dbReference type="NCBI Taxonomy" id="1245469"/>
    <lineage>
        <taxon>Bacteria</taxon>
        <taxon>Pseudomonadati</taxon>
        <taxon>Pseudomonadota</taxon>
        <taxon>Alphaproteobacteria</taxon>
        <taxon>Hyphomicrobiales</taxon>
        <taxon>Nitrobacteraceae</taxon>
        <taxon>Bradyrhizobium</taxon>
    </lineage>
</organism>
<dbReference type="EMBL" id="AP012603">
    <property type="protein sequence ID" value="BAM91152.1"/>
    <property type="molecule type" value="Genomic_DNA"/>
</dbReference>
<keyword evidence="1" id="KW-0805">Transcription regulation</keyword>
<dbReference type="CDD" id="cd00092">
    <property type="entry name" value="HTH_CRP"/>
    <property type="match status" value="1"/>
</dbReference>
<dbReference type="PRINTS" id="PR00034">
    <property type="entry name" value="HTHCRP"/>
</dbReference>
<protein>
    <submittedName>
        <fullName evidence="6">Nitrogen fixation regulation protein FixK, Crp/Fnr family</fullName>
    </submittedName>
</protein>
<dbReference type="KEGG" id="aol:S58_51730"/>
<dbReference type="GO" id="GO:0003700">
    <property type="term" value="F:DNA-binding transcription factor activity"/>
    <property type="evidence" value="ECO:0007669"/>
    <property type="project" value="TreeGrafter"/>
</dbReference>
<dbReference type="Proteomes" id="UP000011841">
    <property type="component" value="Chromosome"/>
</dbReference>
<gene>
    <name evidence="6" type="primary">fixK</name>
    <name evidence="6" type="ORF">S58_51730</name>
</gene>
<dbReference type="CDD" id="cd00038">
    <property type="entry name" value="CAP_ED"/>
    <property type="match status" value="1"/>
</dbReference>
<evidence type="ECO:0000256" key="4">
    <source>
        <dbReference type="ARBA" id="ARBA00023231"/>
    </source>
</evidence>
<keyword evidence="4" id="KW-0535">Nitrogen fixation</keyword>
<dbReference type="STRING" id="1245469.S58_51730"/>
<sequence length="249" mass="27463">MSLTGAAVYHIAIRRKEMVMLNQPLTNSVVSTNAPHAIPSPAANPFAEITGHAGLIASEFSYKKDEEIYGEDEPAEYVYQVISGAVRSYKLLSDGRRQIGAFHLPGDVFGLEFGSVHRLAAEAIIDTTVRLVKRRSLEQAAGVDVTVARKLWTMTAGDLRHAEDHMLLLGRKTAMERVATFLLEMDRRLAVAGMMALPMCRRDIGDYLGLTLETVSRALSQLHSQGVLGFSGARQIVLRNRQRLRSMDA</sequence>
<dbReference type="SUPFAM" id="SSF51206">
    <property type="entry name" value="cAMP-binding domain-like"/>
    <property type="match status" value="1"/>
</dbReference>
<dbReference type="PATRIC" id="fig|1245469.3.peg.5297"/>
<evidence type="ECO:0000313" key="7">
    <source>
        <dbReference type="Proteomes" id="UP000011841"/>
    </source>
</evidence>
<dbReference type="HOGENOM" id="CLU_075053_0_1_5"/>
<proteinExistence type="predicted"/>
<dbReference type="InterPro" id="IPR000595">
    <property type="entry name" value="cNMP-bd_dom"/>
</dbReference>
<dbReference type="InterPro" id="IPR036388">
    <property type="entry name" value="WH-like_DNA-bd_sf"/>
</dbReference>
<dbReference type="InterPro" id="IPR018490">
    <property type="entry name" value="cNMP-bd_dom_sf"/>
</dbReference>
<keyword evidence="3" id="KW-0804">Transcription</keyword>
<evidence type="ECO:0000256" key="1">
    <source>
        <dbReference type="ARBA" id="ARBA00023015"/>
    </source>
</evidence>
<accession>M4ZBR7</accession>
<dbReference type="PANTHER" id="PTHR24567">
    <property type="entry name" value="CRP FAMILY TRANSCRIPTIONAL REGULATORY PROTEIN"/>
    <property type="match status" value="1"/>
</dbReference>
<evidence type="ECO:0000256" key="2">
    <source>
        <dbReference type="ARBA" id="ARBA00023125"/>
    </source>
</evidence>
<dbReference type="FunFam" id="2.60.120.10:FF:000129">
    <property type="entry name" value="Transcriptional regulator FixK"/>
    <property type="match status" value="1"/>
</dbReference>
<dbReference type="Gene3D" id="1.10.10.10">
    <property type="entry name" value="Winged helix-like DNA-binding domain superfamily/Winged helix DNA-binding domain"/>
    <property type="match status" value="1"/>
</dbReference>
<keyword evidence="2" id="KW-0238">DNA-binding</keyword>
<reference evidence="6 7" key="1">
    <citation type="journal article" date="2013" name="Appl. Environ. Microbiol.">
        <title>Genome analysis suggests that the soil oligotrophic bacterium Agromonas oligotrophica (Bradyrhizobium oligotrophicum) is a nitrogen-fixing symbiont of Aeschynomene indica.</title>
        <authorList>
            <person name="Okubo T."/>
            <person name="Fukushima S."/>
            <person name="Itakura M."/>
            <person name="Oshima K."/>
            <person name="Longtonglang A."/>
            <person name="Teaumroong N."/>
            <person name="Mitsui H."/>
            <person name="Hattori M."/>
            <person name="Hattori R."/>
            <person name="Hattori T."/>
            <person name="Minamisawa K."/>
        </authorList>
    </citation>
    <scope>NUCLEOTIDE SEQUENCE [LARGE SCALE GENOMIC DNA]</scope>
    <source>
        <strain evidence="6 7">S58</strain>
    </source>
</reference>
<dbReference type="InterPro" id="IPR014710">
    <property type="entry name" value="RmlC-like_jellyroll"/>
</dbReference>
<dbReference type="Pfam" id="PF13545">
    <property type="entry name" value="HTH_Crp_2"/>
    <property type="match status" value="1"/>
</dbReference>
<dbReference type="SMART" id="SM00100">
    <property type="entry name" value="cNMP"/>
    <property type="match status" value="1"/>
</dbReference>
<dbReference type="InterPro" id="IPR050397">
    <property type="entry name" value="Env_Response_Regulators"/>
</dbReference>
<dbReference type="Pfam" id="PF00027">
    <property type="entry name" value="cNMP_binding"/>
    <property type="match status" value="1"/>
</dbReference>
<dbReference type="PANTHER" id="PTHR24567:SF75">
    <property type="entry name" value="FUMARATE AND NITRATE REDUCTION REGULATORY PROTEIN"/>
    <property type="match status" value="1"/>
</dbReference>
<dbReference type="SMART" id="SM00419">
    <property type="entry name" value="HTH_CRP"/>
    <property type="match status" value="1"/>
</dbReference>
<name>M4ZBR7_9BRAD</name>
<keyword evidence="7" id="KW-1185">Reference proteome</keyword>
<dbReference type="eggNOG" id="COG0664">
    <property type="taxonomic scope" value="Bacteria"/>
</dbReference>
<dbReference type="InterPro" id="IPR012318">
    <property type="entry name" value="HTH_CRP"/>
</dbReference>
<dbReference type="SUPFAM" id="SSF46785">
    <property type="entry name" value="Winged helix' DNA-binding domain"/>
    <property type="match status" value="1"/>
</dbReference>
<dbReference type="InterPro" id="IPR036390">
    <property type="entry name" value="WH_DNA-bd_sf"/>
</dbReference>
<evidence type="ECO:0000256" key="3">
    <source>
        <dbReference type="ARBA" id="ARBA00023163"/>
    </source>
</evidence>
<dbReference type="Gene3D" id="2.60.120.10">
    <property type="entry name" value="Jelly Rolls"/>
    <property type="match status" value="1"/>
</dbReference>
<dbReference type="GO" id="GO:0003677">
    <property type="term" value="F:DNA binding"/>
    <property type="evidence" value="ECO:0007669"/>
    <property type="project" value="UniProtKB-KW"/>
</dbReference>
<evidence type="ECO:0000313" key="6">
    <source>
        <dbReference type="EMBL" id="BAM91152.1"/>
    </source>
</evidence>